<feature type="region of interest" description="Disordered" evidence="2">
    <location>
        <begin position="1230"/>
        <end position="1347"/>
    </location>
</feature>
<feature type="region of interest" description="Disordered" evidence="2">
    <location>
        <begin position="603"/>
        <end position="663"/>
    </location>
</feature>
<feature type="region of interest" description="Disordered" evidence="2">
    <location>
        <begin position="406"/>
        <end position="431"/>
    </location>
</feature>
<evidence type="ECO:0000313" key="5">
    <source>
        <dbReference type="RefSeq" id="XP_018101320.1"/>
    </source>
</evidence>
<feature type="compositionally biased region" description="Basic and acidic residues" evidence="2">
    <location>
        <begin position="1061"/>
        <end position="1074"/>
    </location>
</feature>
<feature type="compositionally biased region" description="Low complexity" evidence="2">
    <location>
        <begin position="618"/>
        <end position="627"/>
    </location>
</feature>
<feature type="region of interest" description="Disordered" evidence="2">
    <location>
        <begin position="966"/>
        <end position="1018"/>
    </location>
</feature>
<dbReference type="PANTHER" id="PTHR15729:SF3">
    <property type="entry name" value="RHO GTPASE-ACTIVATING PROTEIN 31"/>
    <property type="match status" value="1"/>
</dbReference>
<dbReference type="FunFam" id="1.10.555.10:FF:000002">
    <property type="entry name" value="rho GTPase-activating protein 32 isoform X1"/>
    <property type="match status" value="1"/>
</dbReference>
<dbReference type="GeneID" id="108707822"/>
<dbReference type="CTD" id="108707822"/>
<evidence type="ECO:0000313" key="6">
    <source>
        <dbReference type="Xenbase" id="XB-GENE-17334122"/>
    </source>
</evidence>
<feature type="compositionally biased region" description="Basic and acidic residues" evidence="2">
    <location>
        <begin position="966"/>
        <end position="985"/>
    </location>
</feature>
<gene>
    <name evidence="5 6" type="primary">arhgap31.L</name>
</gene>
<feature type="compositionally biased region" description="Polar residues" evidence="2">
    <location>
        <begin position="1079"/>
        <end position="1089"/>
    </location>
</feature>
<feature type="compositionally biased region" description="Polar residues" evidence="2">
    <location>
        <begin position="1046"/>
        <end position="1060"/>
    </location>
</feature>
<dbReference type="RefSeq" id="XP_018101320.1">
    <property type="nucleotide sequence ID" value="XM_018245831.2"/>
</dbReference>
<keyword evidence="4" id="KW-1185">Reference proteome</keyword>
<feature type="region of interest" description="Disordered" evidence="2">
    <location>
        <begin position="544"/>
        <end position="582"/>
    </location>
</feature>
<feature type="region of interest" description="Disordered" evidence="2">
    <location>
        <begin position="1046"/>
        <end position="1089"/>
    </location>
</feature>
<dbReference type="PROSITE" id="PS50238">
    <property type="entry name" value="RHOGAP"/>
    <property type="match status" value="1"/>
</dbReference>
<feature type="region of interest" description="Disordered" evidence="2">
    <location>
        <begin position="679"/>
        <end position="724"/>
    </location>
</feature>
<protein>
    <submittedName>
        <fullName evidence="5">Rho GTPase-activating protein 31 isoform X1</fullName>
    </submittedName>
</protein>
<feature type="region of interest" description="Disordered" evidence="2">
    <location>
        <begin position="900"/>
        <end position="929"/>
    </location>
</feature>
<reference evidence="5" key="1">
    <citation type="submission" date="2025-08" db="UniProtKB">
        <authorList>
            <consortium name="RefSeq"/>
        </authorList>
    </citation>
    <scope>IDENTIFICATION</scope>
    <source>
        <strain evidence="5">J_2021</strain>
        <tissue evidence="5">Erythrocytes</tissue>
    </source>
</reference>
<dbReference type="GO" id="GO:0005096">
    <property type="term" value="F:GTPase activator activity"/>
    <property type="evidence" value="ECO:0000318"/>
    <property type="project" value="GO_Central"/>
</dbReference>
<name>A0A8J0UC15_XENLA</name>
<dbReference type="PANTHER" id="PTHR15729">
    <property type="entry name" value="CDC42 GTPASE-ACTIVATING PROTEIN"/>
    <property type="match status" value="1"/>
</dbReference>
<keyword evidence="1" id="KW-0343">GTPase activation</keyword>
<dbReference type="InterPro" id="IPR000198">
    <property type="entry name" value="RhoGAP_dom"/>
</dbReference>
<dbReference type="SUPFAM" id="SSF48350">
    <property type="entry name" value="GTPase activation domain, GAP"/>
    <property type="match status" value="1"/>
</dbReference>
<proteinExistence type="predicted"/>
<dbReference type="Proteomes" id="UP000186698">
    <property type="component" value="Chromosome 2L"/>
</dbReference>
<dbReference type="Pfam" id="PF00620">
    <property type="entry name" value="RhoGAP"/>
    <property type="match status" value="1"/>
</dbReference>
<evidence type="ECO:0000256" key="2">
    <source>
        <dbReference type="SAM" id="MobiDB-lite"/>
    </source>
</evidence>
<organism evidence="4 5">
    <name type="scientific">Xenopus laevis</name>
    <name type="common">African clawed frog</name>
    <dbReference type="NCBI Taxonomy" id="8355"/>
    <lineage>
        <taxon>Eukaryota</taxon>
        <taxon>Metazoa</taxon>
        <taxon>Chordata</taxon>
        <taxon>Craniata</taxon>
        <taxon>Vertebrata</taxon>
        <taxon>Euteleostomi</taxon>
        <taxon>Amphibia</taxon>
        <taxon>Batrachia</taxon>
        <taxon>Anura</taxon>
        <taxon>Pipoidea</taxon>
        <taxon>Pipidae</taxon>
        <taxon>Xenopodinae</taxon>
        <taxon>Xenopus</taxon>
        <taxon>Xenopus</taxon>
    </lineage>
</organism>
<evidence type="ECO:0000256" key="1">
    <source>
        <dbReference type="ARBA" id="ARBA00022468"/>
    </source>
</evidence>
<feature type="compositionally biased region" description="Polar residues" evidence="2">
    <location>
        <begin position="636"/>
        <end position="650"/>
    </location>
</feature>
<dbReference type="Xenbase" id="XB-GENE-17334122">
    <property type="gene designation" value="arhgap31.L"/>
</dbReference>
<dbReference type="InterPro" id="IPR051576">
    <property type="entry name" value="PX-Rho_GAP"/>
</dbReference>
<dbReference type="CDD" id="cd04384">
    <property type="entry name" value="RhoGAP_CdGAP"/>
    <property type="match status" value="1"/>
</dbReference>
<dbReference type="GO" id="GO:0007264">
    <property type="term" value="P:small GTPase-mediated signal transduction"/>
    <property type="evidence" value="ECO:0000318"/>
    <property type="project" value="GO_Central"/>
</dbReference>
<feature type="compositionally biased region" description="Low complexity" evidence="2">
    <location>
        <begin position="1257"/>
        <end position="1271"/>
    </location>
</feature>
<dbReference type="OrthoDB" id="79452at2759"/>
<accession>A0A8J0UC15</accession>
<dbReference type="AGR" id="Xenbase:XB-GENE-17334122"/>
<feature type="compositionally biased region" description="Basic and acidic residues" evidence="2">
    <location>
        <begin position="544"/>
        <end position="555"/>
    </location>
</feature>
<dbReference type="InterPro" id="IPR008936">
    <property type="entry name" value="Rho_GTPase_activation_prot"/>
</dbReference>
<dbReference type="GO" id="GO:0030027">
    <property type="term" value="C:lamellipodium"/>
    <property type="evidence" value="ECO:0000318"/>
    <property type="project" value="GO_Central"/>
</dbReference>
<sequence>MKNKGAKTKLKKKSSIGAFGCDLTEYLESSGQDVPDVLKSCAEFIETHGVVDGIYRLSGVTSNIQKLRQEFGLDQPPDLTRDVYLQDIHCVGSLCKLYFRELPNPLLTYQLYSKFTEAVSCSVDGEKLFRILEVIQELPPSHYRTLEYLSKHLTHIASHSSTTNMHIRNLALVWAPNLLRSKEIEDVGCNGDAAFMEVRVQQVVIEFILNNVDQIFNKIPAAPMKQKEECRVMMMKSLTLPSGSLPMKLVSLEEAQAMSLSATHPARKERRENSLPEIVPITGSLFHTVIDLPENKRKLSTKSKKWKSIFNLGRSGTETKTKLSRNGSVFVRGQKEMSDKATIRPAKSMESLCSLPAEGEDEKVSRFKRSVATGGFFIPTLKSRATGTGSAYDVSKHEIEWDAEDVTGATGGLGSGQTNGKSAQPKPPPEQMKVFRVGDDLDSEQTSPNIRKMFYSAGDGAAKSSFPGSLFPLEASPRHQRKAMNISEPFAVSVPLRVSAVINTNSTPCRGSAKDRPLLSSLEELPLLDPDKIDRISKSATLEKCSHTGIKEKPRSPTIGNSDKHVGPKRTCSNESDSENEEATLTIKEILLEMLLEQEASEVAQKKLAAEQAPPPADDLQAAASSPPSGPDPDSTRSQQVENPKNQPEQTFHIDQEDTPLSFLDPLWSDIQQELKIIESEEEFPVSEPSTDFKELPSPSVLPEGSSDTVQPTPDFRQSPLLPEVNNGGAVVNLLVIDNPGIQPNDSHQKQDSIQPPQERLENIPQNADFDLPVEATESLLLPQENQLCKEHEGHVIGEKEIWNCDTEKGNSTLGFFEPVPIKSETGNSNLTLLETQEKDNLQVIVDTAKSSRDKNVQMLRLERKSSGSLDNDDELGGDNAQPFELEEFWEDHQWVTSPLHSPKLKNMTDKDAPSIQPKRRGTTGELYKRPEFTRSLSLDSKDTRASKWTCKFVGINRVDGLLHPRSETDMSVKQNSHNDSEQSRHLAKTIDLSPAENQNTSSSGENNKNNKENGGDSLLQVPLIKSHETFHSTLMLPAIPVNSVEVQNRNGPPTVSNSEKTVENSHNKEEAPGKPKTRPSSLSLDTSNPADELFTFERAASCGSSDIGAQKIHATTKIPNDINQGKGDSWTLHSSLQTKDNDLYVPAAHAPSGRRNSAPVSVSAVRASFMIKMCQAKAVPVIPPKVQYTQIPQPLHTVNTDSEVLPEEKKELLAQPECNSISSQTLAPCNAHVDKPKVPKPEKEVVEEKENNDPISDSSHQSHQSNGSSQAESRVVSQDAPILRRKRTSDGEASGDTPLSSKMDRPSGFSKPNFRSRPGRPQSLILFSPPFPIMDHPSPADSRILLSPIKSPTHTTTQESALENQMTPDGVVLRNKLTIPKNGQRLETSTSCFYQPQRRSVILDSRSGRQIE</sequence>
<evidence type="ECO:0000259" key="3">
    <source>
        <dbReference type="PROSITE" id="PS50238"/>
    </source>
</evidence>
<dbReference type="SMART" id="SM00324">
    <property type="entry name" value="RhoGAP"/>
    <property type="match status" value="1"/>
</dbReference>
<evidence type="ECO:0000313" key="4">
    <source>
        <dbReference type="Proteomes" id="UP000186698"/>
    </source>
</evidence>
<dbReference type="KEGG" id="xla:108707822"/>
<feature type="domain" description="Rho-GAP" evidence="3">
    <location>
        <begin position="21"/>
        <end position="216"/>
    </location>
</feature>
<dbReference type="Gene3D" id="1.10.555.10">
    <property type="entry name" value="Rho GTPase activation protein"/>
    <property type="match status" value="1"/>
</dbReference>
<feature type="compositionally biased region" description="Basic and acidic residues" evidence="2">
    <location>
        <begin position="1233"/>
        <end position="1253"/>
    </location>
</feature>